<dbReference type="AlphaFoldDB" id="A0A6G0ZE03"/>
<reference evidence="1 2" key="1">
    <citation type="submission" date="2019-08" db="EMBL/GenBank/DDBJ databases">
        <title>Whole genome of Aphis craccivora.</title>
        <authorList>
            <person name="Voronova N.V."/>
            <person name="Shulinski R.S."/>
            <person name="Bandarenka Y.V."/>
            <person name="Zhorov D.G."/>
            <person name="Warner D."/>
        </authorList>
    </citation>
    <scope>NUCLEOTIDE SEQUENCE [LARGE SCALE GENOMIC DNA]</scope>
    <source>
        <strain evidence="1">180601</strain>
        <tissue evidence="1">Whole Body</tissue>
    </source>
</reference>
<sequence length="183" mass="20466">MIEALLSNSRFFVTLDGNNNDSAIAVQDNTFETIERKLSDTLAKMDEYFEANTLYPNPSKTEVCAFHLRNKEANQKLHVTWKGVKLVNNLNPKYLGVVLDRSLTYKVLCKKTKIKINTRNGLLCKLVGSACGAEPHALRVTVLALCFSTCEFASQVWGRPTGSEQKVTNDDQHIMHGLQGGQY</sequence>
<dbReference type="EMBL" id="VUJU01000636">
    <property type="protein sequence ID" value="KAF0769169.1"/>
    <property type="molecule type" value="Genomic_DNA"/>
</dbReference>
<dbReference type="InterPro" id="IPR052560">
    <property type="entry name" value="RdDP_mobile_element"/>
</dbReference>
<proteinExistence type="predicted"/>
<gene>
    <name evidence="1" type="ORF">FWK35_00000513</name>
</gene>
<keyword evidence="2" id="KW-1185">Reference proteome</keyword>
<comment type="caution">
    <text evidence="1">The sequence shown here is derived from an EMBL/GenBank/DDBJ whole genome shotgun (WGS) entry which is preliminary data.</text>
</comment>
<dbReference type="Proteomes" id="UP000478052">
    <property type="component" value="Unassembled WGS sequence"/>
</dbReference>
<dbReference type="OrthoDB" id="6620931at2759"/>
<organism evidence="1 2">
    <name type="scientific">Aphis craccivora</name>
    <name type="common">Cowpea aphid</name>
    <dbReference type="NCBI Taxonomy" id="307492"/>
    <lineage>
        <taxon>Eukaryota</taxon>
        <taxon>Metazoa</taxon>
        <taxon>Ecdysozoa</taxon>
        <taxon>Arthropoda</taxon>
        <taxon>Hexapoda</taxon>
        <taxon>Insecta</taxon>
        <taxon>Pterygota</taxon>
        <taxon>Neoptera</taxon>
        <taxon>Paraneoptera</taxon>
        <taxon>Hemiptera</taxon>
        <taxon>Sternorrhyncha</taxon>
        <taxon>Aphidomorpha</taxon>
        <taxon>Aphidoidea</taxon>
        <taxon>Aphididae</taxon>
        <taxon>Aphidini</taxon>
        <taxon>Aphis</taxon>
        <taxon>Aphis</taxon>
    </lineage>
</organism>
<accession>A0A6G0ZE03</accession>
<protein>
    <recommendedName>
        <fullName evidence="3">Reverse transcriptase domain-containing protein</fullName>
    </recommendedName>
</protein>
<evidence type="ECO:0008006" key="3">
    <source>
        <dbReference type="Google" id="ProtNLM"/>
    </source>
</evidence>
<evidence type="ECO:0000313" key="2">
    <source>
        <dbReference type="Proteomes" id="UP000478052"/>
    </source>
</evidence>
<dbReference type="PANTHER" id="PTHR36688">
    <property type="entry name" value="ENDO/EXONUCLEASE/PHOSPHATASE DOMAIN-CONTAINING PROTEIN"/>
    <property type="match status" value="1"/>
</dbReference>
<dbReference type="PANTHER" id="PTHR36688:SF1">
    <property type="entry name" value="ENDONUCLEASE_EXONUCLEASE_PHOSPHATASE DOMAIN-CONTAINING PROTEIN"/>
    <property type="match status" value="1"/>
</dbReference>
<evidence type="ECO:0000313" key="1">
    <source>
        <dbReference type="EMBL" id="KAF0769169.1"/>
    </source>
</evidence>
<name>A0A6G0ZE03_APHCR</name>